<dbReference type="SUPFAM" id="SSF101327">
    <property type="entry name" value="YgfB-like"/>
    <property type="match status" value="1"/>
</dbReference>
<comment type="similarity">
    <text evidence="1">Belongs to the UPF0149 family.</text>
</comment>
<dbReference type="PANTHER" id="PTHR37528:SF1">
    <property type="entry name" value="UPF0149 PROTEIN YGFB"/>
    <property type="match status" value="1"/>
</dbReference>
<gene>
    <name evidence="2" type="ORF">BDD21_1122</name>
</gene>
<dbReference type="Pfam" id="PF03695">
    <property type="entry name" value="UPF0149"/>
    <property type="match status" value="1"/>
</dbReference>
<dbReference type="Proteomes" id="UP000274556">
    <property type="component" value="Unassembled WGS sequence"/>
</dbReference>
<dbReference type="PANTHER" id="PTHR37528">
    <property type="entry name" value="UPF0149 PROTEIN YGFB"/>
    <property type="match status" value="1"/>
</dbReference>
<dbReference type="OrthoDB" id="9783391at2"/>
<evidence type="ECO:0000313" key="2">
    <source>
        <dbReference type="EMBL" id="RKT43766.1"/>
    </source>
</evidence>
<dbReference type="RefSeq" id="WP_120796300.1">
    <property type="nucleotide sequence ID" value="NZ_RBXL01000001.1"/>
</dbReference>
<organism evidence="2 3">
    <name type="scientific">Thiocapsa rosea</name>
    <dbReference type="NCBI Taxonomy" id="69360"/>
    <lineage>
        <taxon>Bacteria</taxon>
        <taxon>Pseudomonadati</taxon>
        <taxon>Pseudomonadota</taxon>
        <taxon>Gammaproteobacteria</taxon>
        <taxon>Chromatiales</taxon>
        <taxon>Chromatiaceae</taxon>
        <taxon>Thiocapsa</taxon>
    </lineage>
</organism>
<evidence type="ECO:0008006" key="4">
    <source>
        <dbReference type="Google" id="ProtNLM"/>
    </source>
</evidence>
<dbReference type="AlphaFoldDB" id="A0A495V2Y9"/>
<dbReference type="EMBL" id="RBXL01000001">
    <property type="protein sequence ID" value="RKT43766.1"/>
    <property type="molecule type" value="Genomic_DNA"/>
</dbReference>
<comment type="caution">
    <text evidence="2">The sequence shown here is derived from an EMBL/GenBank/DDBJ whole genome shotgun (WGS) entry which is preliminary data.</text>
</comment>
<reference evidence="2 3" key="1">
    <citation type="submission" date="2018-10" db="EMBL/GenBank/DDBJ databases">
        <title>Genomic Encyclopedia of Archaeal and Bacterial Type Strains, Phase II (KMG-II): from individual species to whole genera.</title>
        <authorList>
            <person name="Goeker M."/>
        </authorList>
    </citation>
    <scope>NUCLEOTIDE SEQUENCE [LARGE SCALE GENOMIC DNA]</scope>
    <source>
        <strain evidence="2 3">DSM 235</strain>
    </source>
</reference>
<evidence type="ECO:0000313" key="3">
    <source>
        <dbReference type="Proteomes" id="UP000274556"/>
    </source>
</evidence>
<keyword evidence="3" id="KW-1185">Reference proteome</keyword>
<dbReference type="GO" id="GO:0005829">
    <property type="term" value="C:cytosol"/>
    <property type="evidence" value="ECO:0007669"/>
    <property type="project" value="TreeGrafter"/>
</dbReference>
<dbReference type="InterPro" id="IPR011978">
    <property type="entry name" value="YgfB-like"/>
</dbReference>
<name>A0A495V2Y9_9GAMM</name>
<sequence>MVAGLLIFLCPSPFPAPSPREEVATNIDDARLARYLAAGALCATPSEAHGILCGLMCGGDADPESTWLQQIRPDAEAEPGDLSIQEGREALGELARLTRKELEGSEFGLVLFLPDDARPLAERATALYDWVRGFLYAWGTLDHTGAQPSAETSEILRDFTDVTRMDLDGLDDDEQNEEALTEVSEFIRVAAMTIYQERVVARAHVPES</sequence>
<evidence type="ECO:0000256" key="1">
    <source>
        <dbReference type="ARBA" id="ARBA00038308"/>
    </source>
</evidence>
<accession>A0A495V2Y9</accession>
<protein>
    <recommendedName>
        <fullName evidence="4">YecA family protein</fullName>
    </recommendedName>
</protein>
<dbReference type="Gene3D" id="1.20.120.740">
    <property type="entry name" value="YgfB uncharacterised protein family UPF0149, PF03695"/>
    <property type="match status" value="1"/>
</dbReference>
<dbReference type="InterPro" id="IPR036255">
    <property type="entry name" value="YgfB-like_sf"/>
</dbReference>
<proteinExistence type="inferred from homology"/>